<evidence type="ECO:0000313" key="7">
    <source>
        <dbReference type="Proteomes" id="UP000621436"/>
    </source>
</evidence>
<accession>A0A931AU53</accession>
<protein>
    <submittedName>
        <fullName evidence="6">Anaerobic ribonucleoside-triphosphate reductase activating protein</fullName>
    </submittedName>
</protein>
<evidence type="ECO:0000259" key="5">
    <source>
        <dbReference type="PROSITE" id="PS51918"/>
    </source>
</evidence>
<evidence type="ECO:0000256" key="1">
    <source>
        <dbReference type="ARBA" id="ARBA00022691"/>
    </source>
</evidence>
<keyword evidence="7" id="KW-1185">Reference proteome</keyword>
<dbReference type="GO" id="GO:0046872">
    <property type="term" value="F:metal ion binding"/>
    <property type="evidence" value="ECO:0007669"/>
    <property type="project" value="UniProtKB-KW"/>
</dbReference>
<dbReference type="GO" id="GO:0003824">
    <property type="term" value="F:catalytic activity"/>
    <property type="evidence" value="ECO:0007669"/>
    <property type="project" value="InterPro"/>
</dbReference>
<dbReference type="InterPro" id="IPR050377">
    <property type="entry name" value="Radical_SAM_PqqE_MftC-like"/>
</dbReference>
<dbReference type="PANTHER" id="PTHR11228:SF27">
    <property type="entry name" value="GLYCYL-RADICAL ENZYME ACTIVATING ENZYME MJ1227-RELATED"/>
    <property type="match status" value="1"/>
</dbReference>
<evidence type="ECO:0000256" key="3">
    <source>
        <dbReference type="ARBA" id="ARBA00023004"/>
    </source>
</evidence>
<dbReference type="Proteomes" id="UP000621436">
    <property type="component" value="Unassembled WGS sequence"/>
</dbReference>
<dbReference type="SFLD" id="SFLDS00029">
    <property type="entry name" value="Radical_SAM"/>
    <property type="match status" value="1"/>
</dbReference>
<dbReference type="Gene3D" id="3.20.20.70">
    <property type="entry name" value="Aldolase class I"/>
    <property type="match status" value="1"/>
</dbReference>
<dbReference type="PANTHER" id="PTHR11228">
    <property type="entry name" value="RADICAL SAM DOMAIN PROTEIN"/>
    <property type="match status" value="1"/>
</dbReference>
<sequence>MAGVRFGGIQPTSLIDFPDQIATVLFTAGCNLRCPYCHNHELIDGEMKNYYYEDDILEILEERAGFIDGVSITGGEPLLQPGLKDFIGRVKELDLLVKLDTNGMLPDRLEELVEAGLLDLVAWDYKLPAGRYDELGDPGGDGDARERLMRTGNILTEARDNGELEVEVRTTVVPELIRHQDIEVIARELAERSFDRYVIQNFRPEEVLVDYFSKISPFSHEVLQEFKVLAEKYIEEVRIRDNI</sequence>
<name>A0A931AU53_9FIRM</name>
<keyword evidence="1" id="KW-0949">S-adenosyl-L-methionine</keyword>
<dbReference type="NCBIfam" id="TIGR02495">
    <property type="entry name" value="NrdG2"/>
    <property type="match status" value="1"/>
</dbReference>
<reference evidence="6" key="1">
    <citation type="submission" date="2020-11" db="EMBL/GenBank/DDBJ databases">
        <title>Halonatronomonas betainensis gen. nov., sp. nov. a novel haloalkaliphilic representative of the family Halanaerobiacae capable of betaine degradation.</title>
        <authorList>
            <person name="Boltyanskaya Y."/>
            <person name="Kevbrin V."/>
            <person name="Detkova E."/>
            <person name="Grouzdev D.S."/>
            <person name="Koziaeva V."/>
            <person name="Zhilina T."/>
        </authorList>
    </citation>
    <scope>NUCLEOTIDE SEQUENCE</scope>
    <source>
        <strain evidence="6">Z-7014</strain>
    </source>
</reference>
<dbReference type="InterPro" id="IPR058240">
    <property type="entry name" value="rSAM_sf"/>
</dbReference>
<keyword evidence="2" id="KW-0479">Metal-binding</keyword>
<dbReference type="InterPro" id="IPR013785">
    <property type="entry name" value="Aldolase_TIM"/>
</dbReference>
<evidence type="ECO:0000256" key="4">
    <source>
        <dbReference type="ARBA" id="ARBA00023014"/>
    </source>
</evidence>
<dbReference type="PROSITE" id="PS51257">
    <property type="entry name" value="PROKAR_LIPOPROTEIN"/>
    <property type="match status" value="1"/>
</dbReference>
<dbReference type="CDD" id="cd01335">
    <property type="entry name" value="Radical_SAM"/>
    <property type="match status" value="1"/>
</dbReference>
<proteinExistence type="predicted"/>
<dbReference type="SFLD" id="SFLDG01067">
    <property type="entry name" value="SPASM/twitch_domain_containing"/>
    <property type="match status" value="1"/>
</dbReference>
<keyword evidence="4" id="KW-0411">Iron-sulfur</keyword>
<gene>
    <name evidence="6" type="ORF">I0Q91_06430</name>
</gene>
<dbReference type="GO" id="GO:0051536">
    <property type="term" value="F:iron-sulfur cluster binding"/>
    <property type="evidence" value="ECO:0007669"/>
    <property type="project" value="UniProtKB-KW"/>
</dbReference>
<dbReference type="AlphaFoldDB" id="A0A931AU53"/>
<dbReference type="InterPro" id="IPR007197">
    <property type="entry name" value="rSAM"/>
</dbReference>
<evidence type="ECO:0000313" key="6">
    <source>
        <dbReference type="EMBL" id="MBF8436704.1"/>
    </source>
</evidence>
<dbReference type="PROSITE" id="PS51918">
    <property type="entry name" value="RADICAL_SAM"/>
    <property type="match status" value="1"/>
</dbReference>
<dbReference type="RefSeq" id="WP_270453615.1">
    <property type="nucleotide sequence ID" value="NZ_JADPIE010000003.1"/>
</dbReference>
<dbReference type="SUPFAM" id="SSF102114">
    <property type="entry name" value="Radical SAM enzymes"/>
    <property type="match status" value="1"/>
</dbReference>
<dbReference type="Pfam" id="PF04055">
    <property type="entry name" value="Radical_SAM"/>
    <property type="match status" value="1"/>
</dbReference>
<dbReference type="SFLD" id="SFLDG01094">
    <property type="entry name" value="Uncharacterised_Radical_SAM_Su"/>
    <property type="match status" value="1"/>
</dbReference>
<dbReference type="InterPro" id="IPR012840">
    <property type="entry name" value="NrdG2"/>
</dbReference>
<keyword evidence="3" id="KW-0408">Iron</keyword>
<comment type="caution">
    <text evidence="6">The sequence shown here is derived from an EMBL/GenBank/DDBJ whole genome shotgun (WGS) entry which is preliminary data.</text>
</comment>
<evidence type="ECO:0000256" key="2">
    <source>
        <dbReference type="ARBA" id="ARBA00022723"/>
    </source>
</evidence>
<dbReference type="EMBL" id="JADPIE010000003">
    <property type="protein sequence ID" value="MBF8436704.1"/>
    <property type="molecule type" value="Genomic_DNA"/>
</dbReference>
<organism evidence="6 7">
    <name type="scientific">Halonatronomonas betaini</name>
    <dbReference type="NCBI Taxonomy" id="2778430"/>
    <lineage>
        <taxon>Bacteria</taxon>
        <taxon>Bacillati</taxon>
        <taxon>Bacillota</taxon>
        <taxon>Clostridia</taxon>
        <taxon>Halanaerobiales</taxon>
        <taxon>Halarsenatibacteraceae</taxon>
        <taxon>Halonatronomonas</taxon>
    </lineage>
</organism>
<feature type="domain" description="Radical SAM core" evidence="5">
    <location>
        <begin position="16"/>
        <end position="243"/>
    </location>
</feature>